<reference evidence="3" key="1">
    <citation type="submission" date="2016-10" db="EMBL/GenBank/DDBJ databases">
        <authorList>
            <person name="Varghese N."/>
            <person name="Submissions S."/>
        </authorList>
    </citation>
    <scope>NUCLEOTIDE SEQUENCE [LARGE SCALE GENOMIC DNA]</scope>
    <source>
        <strain evidence="3">DSM 8344</strain>
    </source>
</reference>
<protein>
    <submittedName>
        <fullName evidence="2">Uncharacterized protein</fullName>
    </submittedName>
</protein>
<sequence>MSNRATDKAQTGKPDRGKNSPFKKKTPQSRA</sequence>
<name>A0A1G8LWX3_9FIRM</name>
<dbReference type="STRING" id="1121419.SAMN05443529_1568"/>
<dbReference type="AlphaFoldDB" id="A0A1G8LWX3"/>
<dbReference type="EMBL" id="FNCP01000056">
    <property type="protein sequence ID" value="SDI60211.1"/>
    <property type="molecule type" value="Genomic_DNA"/>
</dbReference>
<keyword evidence="3" id="KW-1185">Reference proteome</keyword>
<dbReference type="Proteomes" id="UP000198656">
    <property type="component" value="Unassembled WGS sequence"/>
</dbReference>
<accession>A0A1G8LWX3</accession>
<organism evidence="2 3">
    <name type="scientific">Desulfosporosinus hippei DSM 8344</name>
    <dbReference type="NCBI Taxonomy" id="1121419"/>
    <lineage>
        <taxon>Bacteria</taxon>
        <taxon>Bacillati</taxon>
        <taxon>Bacillota</taxon>
        <taxon>Clostridia</taxon>
        <taxon>Eubacteriales</taxon>
        <taxon>Desulfitobacteriaceae</taxon>
        <taxon>Desulfosporosinus</taxon>
    </lineage>
</organism>
<evidence type="ECO:0000256" key="1">
    <source>
        <dbReference type="SAM" id="MobiDB-lite"/>
    </source>
</evidence>
<feature type="region of interest" description="Disordered" evidence="1">
    <location>
        <begin position="1"/>
        <end position="31"/>
    </location>
</feature>
<evidence type="ECO:0000313" key="2">
    <source>
        <dbReference type="EMBL" id="SDI60211.1"/>
    </source>
</evidence>
<feature type="compositionally biased region" description="Basic residues" evidence="1">
    <location>
        <begin position="21"/>
        <end position="31"/>
    </location>
</feature>
<gene>
    <name evidence="2" type="ORF">SAMN05443529_1568</name>
</gene>
<evidence type="ECO:0000313" key="3">
    <source>
        <dbReference type="Proteomes" id="UP000198656"/>
    </source>
</evidence>
<proteinExistence type="predicted"/>